<proteinExistence type="predicted"/>
<dbReference type="SUPFAM" id="SSF53850">
    <property type="entry name" value="Periplasmic binding protein-like II"/>
    <property type="match status" value="1"/>
</dbReference>
<evidence type="ECO:0000313" key="2">
    <source>
        <dbReference type="EMBL" id="HJA03365.1"/>
    </source>
</evidence>
<comment type="caution">
    <text evidence="2">The sequence shown here is derived from an EMBL/GenBank/DDBJ whole genome shotgun (WGS) entry which is preliminary data.</text>
</comment>
<feature type="signal peptide" evidence="1">
    <location>
        <begin position="1"/>
        <end position="20"/>
    </location>
</feature>
<evidence type="ECO:0000313" key="3">
    <source>
        <dbReference type="Proteomes" id="UP000824220"/>
    </source>
</evidence>
<dbReference type="Pfam" id="PF13416">
    <property type="entry name" value="SBP_bac_8"/>
    <property type="match status" value="1"/>
</dbReference>
<dbReference type="Gene3D" id="3.40.190.10">
    <property type="entry name" value="Periplasmic binding protein-like II"/>
    <property type="match status" value="2"/>
</dbReference>
<dbReference type="EMBL" id="DXAM01000011">
    <property type="protein sequence ID" value="HJA03365.1"/>
    <property type="molecule type" value="Genomic_DNA"/>
</dbReference>
<dbReference type="PROSITE" id="PS51257">
    <property type="entry name" value="PROKAR_LIPOPROTEIN"/>
    <property type="match status" value="1"/>
</dbReference>
<feature type="chain" id="PRO_5039369072" evidence="1">
    <location>
        <begin position="21"/>
        <end position="424"/>
    </location>
</feature>
<sequence length="424" mass="45480">MRKSTYISVGILAVASVALAGCAGGSGGGDYEPGDEVELTFTWWGNDDRAQRYDELIAAFNEEYPNITIKGSFTDFPAYWEKRQTEAAGGGLPDVWQFSDTYLRQYAENGLLADLSEYSEYVSTDAIDDGLVGTGELDGVQYSLPIGYSTWAVFLNDDILDEYGIEPYEGGTSYEDYSEWMAEVTEATDGEIYGGTDLTQRIQNFENVLRAEGGNLYTDDGELGFTKEQLAEFWESGAADRDGVVVPQQSLEEINPVSGFGGNLTASEASWSNFIASYLGDSGASSISIAAPPLDVEGGQDLYRQAGLQMAVSSSSEHPEAAAIFLDYVINSPEAGEIFGTSLGFPASDTKLEGASLEGPDQLVADYIDSVQDRIGDAPPVPVAGYGSLEQKFWDIGKELGLGTITVDAAVDQFFSEAEVILAG</sequence>
<accession>A0A9D2H4S6</accession>
<dbReference type="InterPro" id="IPR006059">
    <property type="entry name" value="SBP"/>
</dbReference>
<dbReference type="InterPro" id="IPR050490">
    <property type="entry name" value="Bact_solute-bd_prot1"/>
</dbReference>
<reference evidence="2" key="1">
    <citation type="journal article" date="2021" name="PeerJ">
        <title>Extensive microbial diversity within the chicken gut microbiome revealed by metagenomics and culture.</title>
        <authorList>
            <person name="Gilroy R."/>
            <person name="Ravi A."/>
            <person name="Getino M."/>
            <person name="Pursley I."/>
            <person name="Horton D.L."/>
            <person name="Alikhan N.F."/>
            <person name="Baker D."/>
            <person name="Gharbi K."/>
            <person name="Hall N."/>
            <person name="Watson M."/>
            <person name="Adriaenssens E.M."/>
            <person name="Foster-Nyarko E."/>
            <person name="Jarju S."/>
            <person name="Secka A."/>
            <person name="Antonio M."/>
            <person name="Oren A."/>
            <person name="Chaudhuri R.R."/>
            <person name="La Ragione R."/>
            <person name="Hildebrand F."/>
            <person name="Pallen M.J."/>
        </authorList>
    </citation>
    <scope>NUCLEOTIDE SEQUENCE</scope>
    <source>
        <strain evidence="2">ChiHjej8B7-3636</strain>
    </source>
</reference>
<dbReference type="Proteomes" id="UP000824220">
    <property type="component" value="Unassembled WGS sequence"/>
</dbReference>
<name>A0A9D2H4S6_9MICO</name>
<keyword evidence="1" id="KW-0732">Signal</keyword>
<evidence type="ECO:0000256" key="1">
    <source>
        <dbReference type="SAM" id="SignalP"/>
    </source>
</evidence>
<gene>
    <name evidence="2" type="ORF">H9800_00685</name>
</gene>
<dbReference type="PANTHER" id="PTHR43649">
    <property type="entry name" value="ARABINOSE-BINDING PROTEIN-RELATED"/>
    <property type="match status" value="1"/>
</dbReference>
<protein>
    <submittedName>
        <fullName evidence="2">Extracellular solute-binding protein</fullName>
    </submittedName>
</protein>
<reference evidence="2" key="2">
    <citation type="submission" date="2021-04" db="EMBL/GenBank/DDBJ databases">
        <authorList>
            <person name="Gilroy R."/>
        </authorList>
    </citation>
    <scope>NUCLEOTIDE SEQUENCE</scope>
    <source>
        <strain evidence="2">ChiHjej8B7-3636</strain>
    </source>
</reference>
<dbReference type="PANTHER" id="PTHR43649:SF30">
    <property type="entry name" value="ABC TRANSPORTER SUBSTRATE-BINDING PROTEIN"/>
    <property type="match status" value="1"/>
</dbReference>
<organism evidence="2 3">
    <name type="scientific">Candidatus Microbacterium stercoravium</name>
    <dbReference type="NCBI Taxonomy" id="2838697"/>
    <lineage>
        <taxon>Bacteria</taxon>
        <taxon>Bacillati</taxon>
        <taxon>Actinomycetota</taxon>
        <taxon>Actinomycetes</taxon>
        <taxon>Micrococcales</taxon>
        <taxon>Microbacteriaceae</taxon>
        <taxon>Microbacterium</taxon>
    </lineage>
</organism>
<dbReference type="AlphaFoldDB" id="A0A9D2H4S6"/>